<accession>A0A0F9STL5</accession>
<comment type="caution">
    <text evidence="1">The sequence shown here is derived from an EMBL/GenBank/DDBJ whole genome shotgun (WGS) entry which is preliminary data.</text>
</comment>
<reference evidence="1" key="1">
    <citation type="journal article" date="2015" name="Nature">
        <title>Complex archaea that bridge the gap between prokaryotes and eukaryotes.</title>
        <authorList>
            <person name="Spang A."/>
            <person name="Saw J.H."/>
            <person name="Jorgensen S.L."/>
            <person name="Zaremba-Niedzwiedzka K."/>
            <person name="Martijn J."/>
            <person name="Lind A.E."/>
            <person name="van Eijk R."/>
            <person name="Schleper C."/>
            <person name="Guy L."/>
            <person name="Ettema T.J."/>
        </authorList>
    </citation>
    <scope>NUCLEOTIDE SEQUENCE</scope>
</reference>
<dbReference type="EMBL" id="LAZR01000512">
    <property type="protein sequence ID" value="KKN65987.1"/>
    <property type="molecule type" value="Genomic_DNA"/>
</dbReference>
<dbReference type="AlphaFoldDB" id="A0A0F9STL5"/>
<protein>
    <submittedName>
        <fullName evidence="1">Uncharacterized protein</fullName>
    </submittedName>
</protein>
<sequence length="175" mass="19154">MKGRWGVPREFLLELSLMGIKTPVSFPYTTTQTSGGRGGGPIMIAPAVLYRICSPITVVRNMTAAVGYRTYIPLSDVSQCVIGRVVIGHTLRINDVRNVVDRFHQVLSSAKGNALKFVCSSAPPRRGVSEFDYQLQLLMCKVAMVLDSFLQGSIQGIGLADKTRGFCCPFYFGKV</sequence>
<name>A0A0F9STL5_9ZZZZ</name>
<gene>
    <name evidence="1" type="ORF">LCGC14_0475790</name>
</gene>
<evidence type="ECO:0000313" key="1">
    <source>
        <dbReference type="EMBL" id="KKN65987.1"/>
    </source>
</evidence>
<proteinExistence type="predicted"/>
<organism evidence="1">
    <name type="scientific">marine sediment metagenome</name>
    <dbReference type="NCBI Taxonomy" id="412755"/>
    <lineage>
        <taxon>unclassified sequences</taxon>
        <taxon>metagenomes</taxon>
        <taxon>ecological metagenomes</taxon>
    </lineage>
</organism>